<protein>
    <submittedName>
        <fullName evidence="9">Di-copper centre-containing protein</fullName>
    </submittedName>
</protein>
<feature type="compositionally biased region" description="Acidic residues" evidence="5">
    <location>
        <begin position="641"/>
        <end position="658"/>
    </location>
</feature>
<feature type="region of interest" description="Disordered" evidence="5">
    <location>
        <begin position="625"/>
        <end position="672"/>
    </location>
</feature>
<keyword evidence="4" id="KW-0503">Monooxygenase</keyword>
<evidence type="ECO:0000256" key="3">
    <source>
        <dbReference type="ARBA" id="ARBA00023002"/>
    </source>
</evidence>
<dbReference type="GO" id="GO:0046872">
    <property type="term" value="F:metal ion binding"/>
    <property type="evidence" value="ECO:0007669"/>
    <property type="project" value="UniProtKB-KW"/>
</dbReference>
<name>A0AAN6UNL4_9PEZI</name>
<dbReference type="Proteomes" id="UP001304895">
    <property type="component" value="Unassembled WGS sequence"/>
</dbReference>
<keyword evidence="3" id="KW-0560">Oxidoreductase</keyword>
<reference evidence="9" key="2">
    <citation type="submission" date="2023-05" db="EMBL/GenBank/DDBJ databases">
        <authorList>
            <consortium name="Lawrence Berkeley National Laboratory"/>
            <person name="Steindorff A."/>
            <person name="Hensen N."/>
            <person name="Bonometti L."/>
            <person name="Westerberg I."/>
            <person name="Brannstrom I.O."/>
            <person name="Guillou S."/>
            <person name="Cros-Aarteil S."/>
            <person name="Calhoun S."/>
            <person name="Haridas S."/>
            <person name="Kuo A."/>
            <person name="Mondo S."/>
            <person name="Pangilinan J."/>
            <person name="Riley R."/>
            <person name="Labutti K."/>
            <person name="Andreopoulos B."/>
            <person name="Lipzen A."/>
            <person name="Chen C."/>
            <person name="Yanf M."/>
            <person name="Daum C."/>
            <person name="Ng V."/>
            <person name="Clum A."/>
            <person name="Ohm R."/>
            <person name="Martin F."/>
            <person name="Silar P."/>
            <person name="Natvig D."/>
            <person name="Lalanne C."/>
            <person name="Gautier V."/>
            <person name="Ament-Velasquez S.L."/>
            <person name="Kruys A."/>
            <person name="Hutchinson M.I."/>
            <person name="Powell A.J."/>
            <person name="Barry K."/>
            <person name="Miller A.N."/>
            <person name="Grigoriev I.V."/>
            <person name="Debuchy R."/>
            <person name="Gladieux P."/>
            <person name="Thoren M.H."/>
            <person name="Johannesson H."/>
        </authorList>
    </citation>
    <scope>NUCLEOTIDE SEQUENCE</scope>
    <source>
        <strain evidence="9">CBS 123565</strain>
    </source>
</reference>
<dbReference type="Pfam" id="PF00264">
    <property type="entry name" value="Tyrosinase"/>
    <property type="match status" value="1"/>
</dbReference>
<dbReference type="Gene3D" id="1.10.1280.10">
    <property type="entry name" value="Di-copper center containing domain from catechol oxidase"/>
    <property type="match status" value="1"/>
</dbReference>
<comment type="cofactor">
    <cofactor evidence="1">
        <name>Cu(2+)</name>
        <dbReference type="ChEBI" id="CHEBI:29036"/>
    </cofactor>
</comment>
<dbReference type="InterPro" id="IPR041640">
    <property type="entry name" value="Tyrosinase_C"/>
</dbReference>
<evidence type="ECO:0000256" key="6">
    <source>
        <dbReference type="SAM" id="SignalP"/>
    </source>
</evidence>
<evidence type="ECO:0000259" key="7">
    <source>
        <dbReference type="PROSITE" id="PS00497"/>
    </source>
</evidence>
<dbReference type="SUPFAM" id="SSF48056">
    <property type="entry name" value="Di-copper centre-containing domain"/>
    <property type="match status" value="1"/>
</dbReference>
<dbReference type="PANTHER" id="PTHR11474:SF32">
    <property type="entry name" value="TYROSINASE"/>
    <property type="match status" value="1"/>
</dbReference>
<feature type="chain" id="PRO_5043021632" evidence="6">
    <location>
        <begin position="23"/>
        <end position="672"/>
    </location>
</feature>
<feature type="domain" description="Tyrosinase copper-binding" evidence="8">
    <location>
        <begin position="330"/>
        <end position="341"/>
    </location>
</feature>
<dbReference type="InterPro" id="IPR050316">
    <property type="entry name" value="Tyrosinase/Hemocyanin"/>
</dbReference>
<evidence type="ECO:0000256" key="5">
    <source>
        <dbReference type="SAM" id="MobiDB-lite"/>
    </source>
</evidence>
<evidence type="ECO:0000256" key="4">
    <source>
        <dbReference type="ARBA" id="ARBA00023033"/>
    </source>
</evidence>
<feature type="signal peptide" evidence="6">
    <location>
        <begin position="1"/>
        <end position="22"/>
    </location>
</feature>
<evidence type="ECO:0000259" key="8">
    <source>
        <dbReference type="PROSITE" id="PS00498"/>
    </source>
</evidence>
<dbReference type="InterPro" id="IPR008922">
    <property type="entry name" value="Di-copper_centre_dom_sf"/>
</dbReference>
<evidence type="ECO:0000313" key="9">
    <source>
        <dbReference type="EMBL" id="KAK4136323.1"/>
    </source>
</evidence>
<proteinExistence type="predicted"/>
<dbReference type="PRINTS" id="PR00092">
    <property type="entry name" value="TYROSINASE"/>
</dbReference>
<keyword evidence="2" id="KW-0479">Metal-binding</keyword>
<dbReference type="GO" id="GO:0004497">
    <property type="term" value="F:monooxygenase activity"/>
    <property type="evidence" value="ECO:0007669"/>
    <property type="project" value="UniProtKB-KW"/>
</dbReference>
<keyword evidence="10" id="KW-1185">Reference proteome</keyword>
<sequence>MVRLQLSLAIQLLCLAQSLVIGQDTTYNYGFDVSTRVKRQLARRQVVRTGGEIHVRQEIRELEKDQDMWSLYILGLSMLQFTPQSSPTSWYGIAGIHGAPFQTWGGVGPSGSVQYGYCAHSSVLFPTWHRPYMVLYEQVLHNLIQTIATFWPDDERPRFEDAARRFRIPYWDWAASPPTGQSVLPLSVGGSPFIDVDGPNGVQRIANPLFSYAFKPLNASAFSRSPWNFWSHTLRGPTDGGPNAQSNNSQVAQSLDLNRVSISQRLYALFSHNNDYKSFGNSAWRPESGNASYDSLESLHDTVHYLSGGGGASAQGQNGHMSYIPYSAFDPIFFLHHCMVDRIFALWQTLHPETWVTPTPAAWPTYTYRRGQVQDASSELTPFFSHENGTFWTSDGVRDFTRFGYTYAELADDPAGNGRTQARVKQSINRLYGTNSPANLFLGALQPQSIEASRKMANVEIDKGNLFRTALLRKILNGDEYREWTVNVRVDKQALDGPFSIHFFLGEPPLEPEAWTSDPNHVGTMGVFAHHHSPGQGMPGVRRRDDDEVDEGVFVSGAVPLTAALMKKIAEGELASLQPRDVDPYLKKTLDKRVLGPYGRTWGLECARVLRMSIVSSVVRAPYSEDELPQWEGEEVHYEDGDGGDGEGSDGEESDGEEDGGHEWKRLKRDVC</sequence>
<dbReference type="InterPro" id="IPR002227">
    <property type="entry name" value="Tyrosinase_Cu-bd"/>
</dbReference>
<dbReference type="EMBL" id="MU853403">
    <property type="protein sequence ID" value="KAK4136323.1"/>
    <property type="molecule type" value="Genomic_DNA"/>
</dbReference>
<dbReference type="PROSITE" id="PS00497">
    <property type="entry name" value="TYROSINASE_1"/>
    <property type="match status" value="1"/>
</dbReference>
<organism evidence="9 10">
    <name type="scientific">Trichocladium antarcticum</name>
    <dbReference type="NCBI Taxonomy" id="1450529"/>
    <lineage>
        <taxon>Eukaryota</taxon>
        <taxon>Fungi</taxon>
        <taxon>Dikarya</taxon>
        <taxon>Ascomycota</taxon>
        <taxon>Pezizomycotina</taxon>
        <taxon>Sordariomycetes</taxon>
        <taxon>Sordariomycetidae</taxon>
        <taxon>Sordariales</taxon>
        <taxon>Chaetomiaceae</taxon>
        <taxon>Trichocladium</taxon>
    </lineage>
</organism>
<reference evidence="9" key="1">
    <citation type="journal article" date="2023" name="Mol. Phylogenet. Evol.">
        <title>Genome-scale phylogeny and comparative genomics of the fungal order Sordariales.</title>
        <authorList>
            <person name="Hensen N."/>
            <person name="Bonometti L."/>
            <person name="Westerberg I."/>
            <person name="Brannstrom I.O."/>
            <person name="Guillou S."/>
            <person name="Cros-Aarteil S."/>
            <person name="Calhoun S."/>
            <person name="Haridas S."/>
            <person name="Kuo A."/>
            <person name="Mondo S."/>
            <person name="Pangilinan J."/>
            <person name="Riley R."/>
            <person name="LaButti K."/>
            <person name="Andreopoulos B."/>
            <person name="Lipzen A."/>
            <person name="Chen C."/>
            <person name="Yan M."/>
            <person name="Daum C."/>
            <person name="Ng V."/>
            <person name="Clum A."/>
            <person name="Steindorff A."/>
            <person name="Ohm R.A."/>
            <person name="Martin F."/>
            <person name="Silar P."/>
            <person name="Natvig D.O."/>
            <person name="Lalanne C."/>
            <person name="Gautier V."/>
            <person name="Ament-Velasquez S.L."/>
            <person name="Kruys A."/>
            <person name="Hutchinson M.I."/>
            <person name="Powell A.J."/>
            <person name="Barry K."/>
            <person name="Miller A.N."/>
            <person name="Grigoriev I.V."/>
            <person name="Debuchy R."/>
            <person name="Gladieux P."/>
            <person name="Hiltunen Thoren M."/>
            <person name="Johannesson H."/>
        </authorList>
    </citation>
    <scope>NUCLEOTIDE SEQUENCE</scope>
    <source>
        <strain evidence="9">CBS 123565</strain>
    </source>
</reference>
<feature type="compositionally biased region" description="Basic and acidic residues" evidence="5">
    <location>
        <begin position="659"/>
        <end position="672"/>
    </location>
</feature>
<dbReference type="Pfam" id="PF18132">
    <property type="entry name" value="Tyrosinase_C"/>
    <property type="match status" value="1"/>
</dbReference>
<dbReference type="PANTHER" id="PTHR11474">
    <property type="entry name" value="TYROSINASE FAMILY MEMBER"/>
    <property type="match status" value="1"/>
</dbReference>
<dbReference type="AlphaFoldDB" id="A0AAN6UNL4"/>
<feature type="domain" description="Tyrosinase copper-binding" evidence="7">
    <location>
        <begin position="120"/>
        <end position="137"/>
    </location>
</feature>
<accession>A0AAN6UNL4</accession>
<evidence type="ECO:0000256" key="1">
    <source>
        <dbReference type="ARBA" id="ARBA00001973"/>
    </source>
</evidence>
<gene>
    <name evidence="9" type="ORF">BT67DRAFT_173515</name>
</gene>
<dbReference type="Gene3D" id="2.60.310.20">
    <property type="match status" value="1"/>
</dbReference>
<evidence type="ECO:0000313" key="10">
    <source>
        <dbReference type="Proteomes" id="UP001304895"/>
    </source>
</evidence>
<comment type="caution">
    <text evidence="9">The sequence shown here is derived from an EMBL/GenBank/DDBJ whole genome shotgun (WGS) entry which is preliminary data.</text>
</comment>
<dbReference type="PROSITE" id="PS00498">
    <property type="entry name" value="TYROSINASE_2"/>
    <property type="match status" value="1"/>
</dbReference>
<evidence type="ECO:0000256" key="2">
    <source>
        <dbReference type="ARBA" id="ARBA00022723"/>
    </source>
</evidence>
<keyword evidence="6" id="KW-0732">Signal</keyword>